<name>A0A3P6QR31_CYLGO</name>
<proteinExistence type="predicted"/>
<feature type="region of interest" description="Disordered" evidence="1">
    <location>
        <begin position="1"/>
        <end position="57"/>
    </location>
</feature>
<organism evidence="2 3">
    <name type="scientific">Cylicostephanus goldi</name>
    <name type="common">Nematode worm</name>
    <dbReference type="NCBI Taxonomy" id="71465"/>
    <lineage>
        <taxon>Eukaryota</taxon>
        <taxon>Metazoa</taxon>
        <taxon>Ecdysozoa</taxon>
        <taxon>Nematoda</taxon>
        <taxon>Chromadorea</taxon>
        <taxon>Rhabditida</taxon>
        <taxon>Rhabditina</taxon>
        <taxon>Rhabditomorpha</taxon>
        <taxon>Strongyloidea</taxon>
        <taxon>Strongylidae</taxon>
        <taxon>Cylicostephanus</taxon>
    </lineage>
</organism>
<accession>A0A3P6QR31</accession>
<evidence type="ECO:0000256" key="1">
    <source>
        <dbReference type="SAM" id="MobiDB-lite"/>
    </source>
</evidence>
<evidence type="ECO:0000313" key="3">
    <source>
        <dbReference type="Proteomes" id="UP000271889"/>
    </source>
</evidence>
<gene>
    <name evidence="2" type="ORF">CGOC_LOCUS670</name>
</gene>
<dbReference type="AlphaFoldDB" id="A0A3P6QR31"/>
<sequence length="126" mass="13960">MAGMMSADGTYEVPLEATPKRRSRGPWFVEHYSKGPSQSVSEKSGGPKDNIIRIEKENRRTDEYLTSKLKDNEVVHSEQSVHSTTTKVVRTSQTVATDDDGYAIPATEGRTGPMPSFQELGRAYLP</sequence>
<feature type="region of interest" description="Disordered" evidence="1">
    <location>
        <begin position="99"/>
        <end position="126"/>
    </location>
</feature>
<dbReference type="OrthoDB" id="5877013at2759"/>
<dbReference type="Proteomes" id="UP000271889">
    <property type="component" value="Unassembled WGS sequence"/>
</dbReference>
<protein>
    <submittedName>
        <fullName evidence="2">Uncharacterized protein</fullName>
    </submittedName>
</protein>
<keyword evidence="3" id="KW-1185">Reference proteome</keyword>
<evidence type="ECO:0000313" key="2">
    <source>
        <dbReference type="EMBL" id="VDK46100.1"/>
    </source>
</evidence>
<dbReference type="EMBL" id="UYRV01001021">
    <property type="protein sequence ID" value="VDK46100.1"/>
    <property type="molecule type" value="Genomic_DNA"/>
</dbReference>
<reference evidence="2 3" key="1">
    <citation type="submission" date="2018-11" db="EMBL/GenBank/DDBJ databases">
        <authorList>
            <consortium name="Pathogen Informatics"/>
        </authorList>
    </citation>
    <scope>NUCLEOTIDE SEQUENCE [LARGE SCALE GENOMIC DNA]</scope>
</reference>